<feature type="domain" description="Integrase catalytic" evidence="1">
    <location>
        <begin position="14"/>
        <end position="66"/>
    </location>
</feature>
<evidence type="ECO:0000313" key="39">
    <source>
        <dbReference type="EMBL" id="KAF1022734.1"/>
    </source>
</evidence>
<dbReference type="EMBL" id="WNDQ01000073">
    <property type="protein sequence ID" value="KAF1018826.1"/>
    <property type="molecule type" value="Genomic_DNA"/>
</dbReference>
<evidence type="ECO:0000313" key="8">
    <source>
        <dbReference type="EMBL" id="KAF1018666.1"/>
    </source>
</evidence>
<evidence type="ECO:0000313" key="13">
    <source>
        <dbReference type="EMBL" id="KAF1019156.1"/>
    </source>
</evidence>
<dbReference type="EMBL" id="WNDQ01000067">
    <property type="protein sequence ID" value="KAF1019028.1"/>
    <property type="molecule type" value="Genomic_DNA"/>
</dbReference>
<dbReference type="EMBL" id="WNDQ01000013">
    <property type="protein sequence ID" value="KAF1022252.1"/>
    <property type="molecule type" value="Genomic_DNA"/>
</dbReference>
<dbReference type="EMBL" id="WNDQ01000060">
    <property type="protein sequence ID" value="KAF1019242.1"/>
    <property type="molecule type" value="Genomic_DNA"/>
</dbReference>
<dbReference type="EMBL" id="WNDQ01000020">
    <property type="protein sequence ID" value="KAF1021575.1"/>
    <property type="molecule type" value="Genomic_DNA"/>
</dbReference>
<dbReference type="EMBL" id="WNDQ01000031">
    <property type="protein sequence ID" value="KAF1020702.1"/>
    <property type="molecule type" value="Genomic_DNA"/>
</dbReference>
<dbReference type="EMBL" id="WNDQ01000061">
    <property type="protein sequence ID" value="KAF1019206.1"/>
    <property type="molecule type" value="Genomic_DNA"/>
</dbReference>
<dbReference type="EMBL" id="WNDQ01000012">
    <property type="protein sequence ID" value="KAF1022352.1"/>
    <property type="molecule type" value="Genomic_DNA"/>
</dbReference>
<evidence type="ECO:0000313" key="30">
    <source>
        <dbReference type="EMBL" id="KAF1021575.1"/>
    </source>
</evidence>
<dbReference type="EMBL" id="WNDQ01000099">
    <property type="protein sequence ID" value="KAF1018035.1"/>
    <property type="molecule type" value="Genomic_DNA"/>
</dbReference>
<dbReference type="EMBL" id="WNDQ01000035">
    <property type="protein sequence ID" value="KAF1020436.1"/>
    <property type="molecule type" value="Genomic_DNA"/>
</dbReference>
<dbReference type="EMBL" id="WNDQ01000008">
    <property type="protein sequence ID" value="KAF1022951.1"/>
    <property type="molecule type" value="Genomic_DNA"/>
</dbReference>
<dbReference type="SUPFAM" id="SSF53098">
    <property type="entry name" value="Ribonuclease H-like"/>
    <property type="match status" value="1"/>
</dbReference>
<dbReference type="EMBL" id="WNDQ01000078">
    <property type="protein sequence ID" value="KAF1018666.1"/>
    <property type="molecule type" value="Genomic_DNA"/>
</dbReference>
<dbReference type="InterPro" id="IPR050900">
    <property type="entry name" value="Transposase_IS3/IS150/IS904"/>
</dbReference>
<accession>A0A7V8FKU9</accession>
<evidence type="ECO:0000313" key="10">
    <source>
        <dbReference type="EMBL" id="KAF1018826.1"/>
    </source>
</evidence>
<dbReference type="EMBL" id="WNDQ01000099">
    <property type="protein sequence ID" value="KAF1018029.1"/>
    <property type="molecule type" value="Genomic_DNA"/>
</dbReference>
<dbReference type="EMBL" id="WNDQ01000102">
    <property type="protein sequence ID" value="KAF1017931.1"/>
    <property type="molecule type" value="Genomic_DNA"/>
</dbReference>
<dbReference type="EMBL" id="WNDQ01000012">
    <property type="protein sequence ID" value="KAF1022438.1"/>
    <property type="molecule type" value="Genomic_DNA"/>
</dbReference>
<evidence type="ECO:0000313" key="25">
    <source>
        <dbReference type="EMBL" id="KAF1020641.1"/>
    </source>
</evidence>
<evidence type="ECO:0000313" key="27">
    <source>
        <dbReference type="EMBL" id="KAF1021340.1"/>
    </source>
</evidence>
<evidence type="ECO:0000313" key="29">
    <source>
        <dbReference type="EMBL" id="KAF1021499.1"/>
    </source>
</evidence>
<evidence type="ECO:0000313" key="23">
    <source>
        <dbReference type="EMBL" id="KAF1020436.1"/>
    </source>
</evidence>
<evidence type="ECO:0000313" key="3">
    <source>
        <dbReference type="EMBL" id="KAF1018029.1"/>
    </source>
</evidence>
<evidence type="ECO:0000313" key="34">
    <source>
        <dbReference type="EMBL" id="KAF1021906.1"/>
    </source>
</evidence>
<protein>
    <recommendedName>
        <fullName evidence="1">Integrase catalytic domain-containing protein</fullName>
    </recommendedName>
</protein>
<proteinExistence type="predicted"/>
<evidence type="ECO:0000313" key="22">
    <source>
        <dbReference type="EMBL" id="KAF1020099.1"/>
    </source>
</evidence>
<evidence type="ECO:0000313" key="42">
    <source>
        <dbReference type="EMBL" id="KAF1023307.1"/>
    </source>
</evidence>
<dbReference type="EMBL" id="WNDQ01000032">
    <property type="protein sequence ID" value="KAF1020641.1"/>
    <property type="molecule type" value="Genomic_DNA"/>
</dbReference>
<evidence type="ECO:0000313" key="41">
    <source>
        <dbReference type="EMBL" id="KAF1023013.1"/>
    </source>
</evidence>
<dbReference type="EMBL" id="WNDQ01000022">
    <property type="protein sequence ID" value="KAF1021365.1"/>
    <property type="molecule type" value="Genomic_DNA"/>
</dbReference>
<dbReference type="EMBL" id="WNDQ01000071">
    <property type="protein sequence ID" value="KAF1018871.1"/>
    <property type="molecule type" value="Genomic_DNA"/>
</dbReference>
<evidence type="ECO:0000313" key="33">
    <source>
        <dbReference type="EMBL" id="KAF1021814.1"/>
    </source>
</evidence>
<dbReference type="EMBL" id="WNDQ01000019">
    <property type="protein sequence ID" value="KAF1021671.1"/>
    <property type="molecule type" value="Genomic_DNA"/>
</dbReference>
<dbReference type="EMBL" id="WNDQ01000049">
    <property type="protein sequence ID" value="KAF1019734.1"/>
    <property type="molecule type" value="Genomic_DNA"/>
</dbReference>
<evidence type="ECO:0000313" key="20">
    <source>
        <dbReference type="EMBL" id="KAF1019734.1"/>
    </source>
</evidence>
<evidence type="ECO:0000313" key="9">
    <source>
        <dbReference type="EMBL" id="KAF1018756.1"/>
    </source>
</evidence>
<dbReference type="Pfam" id="PF13333">
    <property type="entry name" value="rve_2"/>
    <property type="match status" value="1"/>
</dbReference>
<dbReference type="EMBL" id="WNDQ01000007">
    <property type="protein sequence ID" value="KAF1023013.1"/>
    <property type="molecule type" value="Genomic_DNA"/>
</dbReference>
<comment type="caution">
    <text evidence="8">The sequence shown here is derived from an EMBL/GenBank/DDBJ whole genome shotgun (WGS) entry which is preliminary data.</text>
</comment>
<evidence type="ECO:0000313" key="19">
    <source>
        <dbReference type="EMBL" id="KAF1019652.1"/>
    </source>
</evidence>
<reference evidence="8 43" key="1">
    <citation type="journal article" date="2020" name="MBio">
        <title>Horizontal gene transfer to a defensive symbiont with a reduced genome amongst a multipartite beetle microbiome.</title>
        <authorList>
            <person name="Waterworth S.C."/>
            <person name="Florez L.V."/>
            <person name="Rees E.R."/>
            <person name="Hertweck C."/>
            <person name="Kaltenpoth M."/>
            <person name="Kwan J.C."/>
        </authorList>
    </citation>
    <scope>NUCLEOTIDE SEQUENCE</scope>
    <source>
        <strain evidence="8">Cluster_DBSCAN_round2_3</strain>
    </source>
</reference>
<evidence type="ECO:0000313" key="43">
    <source>
        <dbReference type="Proteomes" id="UP000461670"/>
    </source>
</evidence>
<dbReference type="EMBL" id="WNDQ01000023">
    <property type="protein sequence ID" value="KAF1021340.1"/>
    <property type="molecule type" value="Genomic_DNA"/>
</dbReference>
<evidence type="ECO:0000313" key="31">
    <source>
        <dbReference type="EMBL" id="KAF1021605.1"/>
    </source>
</evidence>
<evidence type="ECO:0000313" key="18">
    <source>
        <dbReference type="EMBL" id="KAF1019586.1"/>
    </source>
</evidence>
<dbReference type="EMBL" id="WNDQ01000017">
    <property type="protein sequence ID" value="KAF1021814.1"/>
    <property type="molecule type" value="Genomic_DNA"/>
</dbReference>
<evidence type="ECO:0000313" key="36">
    <source>
        <dbReference type="EMBL" id="KAF1022252.1"/>
    </source>
</evidence>
<dbReference type="PANTHER" id="PTHR46889:SF4">
    <property type="entry name" value="TRANSPOSASE INSO FOR INSERTION SEQUENCE ELEMENT IS911B-RELATED"/>
    <property type="match status" value="1"/>
</dbReference>
<evidence type="ECO:0000313" key="7">
    <source>
        <dbReference type="EMBL" id="KAF1018625.1"/>
    </source>
</evidence>
<dbReference type="EMBL" id="WNDQ01000083">
    <property type="protein sequence ID" value="KAF1018531.1"/>
    <property type="molecule type" value="Genomic_DNA"/>
</dbReference>
<dbReference type="EMBL" id="WNDQ01000021">
    <property type="protein sequence ID" value="KAF1021499.1"/>
    <property type="molecule type" value="Genomic_DNA"/>
</dbReference>
<dbReference type="EMBL" id="WNDQ01000055">
    <property type="protein sequence ID" value="KAF1019438.1"/>
    <property type="molecule type" value="Genomic_DNA"/>
</dbReference>
<name>A0A7V8FKU9_9BURK</name>
<evidence type="ECO:0000313" key="15">
    <source>
        <dbReference type="EMBL" id="KAF1019242.1"/>
    </source>
</evidence>
<sequence>MSARGNCYDNAAMESWNHSLKVEAIHGEHLATREQAKAHVFDYIEVDYNRIRLHSTLGYLSPEQYELANVA</sequence>
<gene>
    <name evidence="42" type="ORF">GAK30_00510</name>
    <name evidence="41" type="ORF">GAK30_00703</name>
    <name evidence="40" type="ORF">GAK30_00890</name>
    <name evidence="39" type="ORF">GAK30_00891</name>
    <name evidence="37" type="ORF">GAK30_01136</name>
    <name evidence="38" type="ORF">GAK30_01222</name>
    <name evidence="36" type="ORF">GAK30_01223</name>
    <name evidence="35" type="ORF">GAK30_01360</name>
    <name evidence="33" type="ORF">GAK30_01502</name>
    <name evidence="34" type="ORF">GAK30_01595</name>
    <name evidence="31" type="ORF">GAK30_01664</name>
    <name evidence="32" type="ORF">GAK30_01731</name>
    <name evidence="30" type="ORF">GAK30_01794</name>
    <name evidence="29" type="ORF">GAK30_01849</name>
    <name evidence="28" type="ORF">GAK30_01850</name>
    <name evidence="27" type="ORF">GAK30_01961</name>
    <name evidence="26" type="ORF">GAK30_02305</name>
    <name evidence="25" type="ORF">GAK30_02345</name>
    <name evidence="24" type="ORF">GAK30_02434</name>
    <name evidence="23" type="ORF">GAK30_02478</name>
    <name evidence="22" type="ORF">GAK30_02698</name>
    <name evidence="21" type="ORF">GAK30_02729</name>
    <name evidence="20" type="ORF">GAK30_02967</name>
    <name evidence="19" type="ORF">GAK30_02968</name>
    <name evidence="18" type="ORF">GAK30_03048</name>
    <name evidence="17" type="ORF">GAK30_03072</name>
    <name evidence="16" type="ORF">GAK30_03100</name>
    <name evidence="15" type="ORF">GAK30_03210</name>
    <name evidence="14" type="ORF">GAK30_03235</name>
    <name evidence="13" type="ORF">GAK30_03299</name>
    <name evidence="12" type="ORF">GAK30_03371</name>
    <name evidence="11" type="ORF">GAK30_03434</name>
    <name evidence="10" type="ORF">GAK30_03487</name>
    <name evidence="9" type="ORF">GAK30_03518</name>
    <name evidence="8" type="ORF">GAK30_03551</name>
    <name evidence="7" type="ORF">GAK30_03599</name>
    <name evidence="6" type="ORF">GAK30_03642</name>
    <name evidence="5" type="ORF">GAK30_03668</name>
    <name evidence="3" type="ORF">GAK30_03806</name>
    <name evidence="4" type="ORF">GAK30_03812</name>
    <name evidence="2" type="ORF">GAK30_03830</name>
</gene>
<dbReference type="AlphaFoldDB" id="A0A7V8FKU9"/>
<dbReference type="EMBL" id="WNDQ01000042">
    <property type="protein sequence ID" value="KAF1020024.1"/>
    <property type="molecule type" value="Genomic_DNA"/>
</dbReference>
<dbReference type="EMBL" id="WNDQ01000034">
    <property type="protein sequence ID" value="KAF1020502.1"/>
    <property type="molecule type" value="Genomic_DNA"/>
</dbReference>
<evidence type="ECO:0000313" key="17">
    <source>
        <dbReference type="EMBL" id="KAF1019553.1"/>
    </source>
</evidence>
<dbReference type="InterPro" id="IPR001584">
    <property type="entry name" value="Integrase_cat-core"/>
</dbReference>
<dbReference type="EMBL" id="WNDQ01000085">
    <property type="protein sequence ID" value="KAF1018482.1"/>
    <property type="molecule type" value="Genomic_DNA"/>
</dbReference>
<dbReference type="EMBL" id="WNDQ01000063">
    <property type="protein sequence ID" value="KAF1019156.1"/>
    <property type="molecule type" value="Genomic_DNA"/>
</dbReference>
<evidence type="ECO:0000313" key="28">
    <source>
        <dbReference type="EMBL" id="KAF1021365.1"/>
    </source>
</evidence>
<dbReference type="EMBL" id="WNDQ01000050">
    <property type="protein sequence ID" value="KAF1019652.1"/>
    <property type="molecule type" value="Genomic_DNA"/>
</dbReference>
<dbReference type="EMBL" id="WNDQ01000014">
    <property type="protein sequence ID" value="KAF1022215.1"/>
    <property type="molecule type" value="Genomic_DNA"/>
</dbReference>
<evidence type="ECO:0000313" key="6">
    <source>
        <dbReference type="EMBL" id="KAF1018531.1"/>
    </source>
</evidence>
<dbReference type="EMBL" id="WNDQ01000041">
    <property type="protein sequence ID" value="KAF1020099.1"/>
    <property type="molecule type" value="Genomic_DNA"/>
</dbReference>
<evidence type="ECO:0000313" key="12">
    <source>
        <dbReference type="EMBL" id="KAF1019028.1"/>
    </source>
</evidence>
<dbReference type="EMBL" id="WNDQ01000019">
    <property type="protein sequence ID" value="KAF1021605.1"/>
    <property type="molecule type" value="Genomic_DNA"/>
</dbReference>
<evidence type="ECO:0000313" key="32">
    <source>
        <dbReference type="EMBL" id="KAF1021671.1"/>
    </source>
</evidence>
<dbReference type="EMBL" id="WNDQ01000075">
    <property type="protein sequence ID" value="KAF1018756.1"/>
    <property type="molecule type" value="Genomic_DNA"/>
</dbReference>
<dbReference type="GO" id="GO:0015074">
    <property type="term" value="P:DNA integration"/>
    <property type="evidence" value="ECO:0007669"/>
    <property type="project" value="InterPro"/>
</dbReference>
<evidence type="ECO:0000259" key="1">
    <source>
        <dbReference type="Pfam" id="PF13333"/>
    </source>
</evidence>
<evidence type="ECO:0000313" key="24">
    <source>
        <dbReference type="EMBL" id="KAF1020502.1"/>
    </source>
</evidence>
<dbReference type="EMBL" id="WNDQ01000017">
    <property type="protein sequence ID" value="KAF1021906.1"/>
    <property type="molecule type" value="Genomic_DNA"/>
</dbReference>
<evidence type="ECO:0000313" key="16">
    <source>
        <dbReference type="EMBL" id="KAF1019438.1"/>
    </source>
</evidence>
<evidence type="ECO:0000313" key="14">
    <source>
        <dbReference type="EMBL" id="KAF1019206.1"/>
    </source>
</evidence>
<evidence type="ECO:0000313" key="2">
    <source>
        <dbReference type="EMBL" id="KAF1017931.1"/>
    </source>
</evidence>
<dbReference type="EMBL" id="WNDQ01000080">
    <property type="protein sequence ID" value="KAF1018625.1"/>
    <property type="molecule type" value="Genomic_DNA"/>
</dbReference>
<dbReference type="PANTHER" id="PTHR46889">
    <property type="entry name" value="TRANSPOSASE INSF FOR INSERTION SEQUENCE IS3B-RELATED"/>
    <property type="match status" value="1"/>
</dbReference>
<evidence type="ECO:0000313" key="37">
    <source>
        <dbReference type="EMBL" id="KAF1022352.1"/>
    </source>
</evidence>
<organism evidence="8 43">
    <name type="scientific">Paracidovorax wautersii</name>
    <dbReference type="NCBI Taxonomy" id="1177982"/>
    <lineage>
        <taxon>Bacteria</taxon>
        <taxon>Pseudomonadati</taxon>
        <taxon>Pseudomonadota</taxon>
        <taxon>Betaproteobacteria</taxon>
        <taxon>Burkholderiales</taxon>
        <taxon>Comamonadaceae</taxon>
        <taxon>Paracidovorax</taxon>
    </lineage>
</organism>
<dbReference type="EMBL" id="WNDQ01000052">
    <property type="protein sequence ID" value="KAF1019586.1"/>
    <property type="molecule type" value="Genomic_DNA"/>
</dbReference>
<evidence type="ECO:0000313" key="21">
    <source>
        <dbReference type="EMBL" id="KAF1020024.1"/>
    </source>
</evidence>
<evidence type="ECO:0000313" key="38">
    <source>
        <dbReference type="EMBL" id="KAF1022438.1"/>
    </source>
</evidence>
<dbReference type="Proteomes" id="UP000461670">
    <property type="component" value="Unassembled WGS sequence"/>
</dbReference>
<dbReference type="EMBL" id="WNDQ01000005">
    <property type="protein sequence ID" value="KAF1023307.1"/>
    <property type="molecule type" value="Genomic_DNA"/>
</dbReference>
<evidence type="ECO:0000313" key="35">
    <source>
        <dbReference type="EMBL" id="KAF1022215.1"/>
    </source>
</evidence>
<dbReference type="EMBL" id="WNDQ01000053">
    <property type="protein sequence ID" value="KAF1019553.1"/>
    <property type="molecule type" value="Genomic_DNA"/>
</dbReference>
<evidence type="ECO:0000313" key="40">
    <source>
        <dbReference type="EMBL" id="KAF1022951.1"/>
    </source>
</evidence>
<dbReference type="EMBL" id="WNDQ01000009">
    <property type="protein sequence ID" value="KAF1022734.1"/>
    <property type="molecule type" value="Genomic_DNA"/>
</dbReference>
<dbReference type="InterPro" id="IPR012337">
    <property type="entry name" value="RNaseH-like_sf"/>
</dbReference>
<evidence type="ECO:0000313" key="4">
    <source>
        <dbReference type="EMBL" id="KAF1018035.1"/>
    </source>
</evidence>
<evidence type="ECO:0000313" key="26">
    <source>
        <dbReference type="EMBL" id="KAF1020702.1"/>
    </source>
</evidence>
<evidence type="ECO:0000313" key="11">
    <source>
        <dbReference type="EMBL" id="KAF1018871.1"/>
    </source>
</evidence>
<evidence type="ECO:0000313" key="5">
    <source>
        <dbReference type="EMBL" id="KAF1018482.1"/>
    </source>
</evidence>